<dbReference type="PANTHER" id="PTHR46696">
    <property type="entry name" value="P450, PUTATIVE (EUROFUNG)-RELATED"/>
    <property type="match status" value="1"/>
</dbReference>
<dbReference type="PROSITE" id="PS00086">
    <property type="entry name" value="CYTOCHROME_P450"/>
    <property type="match status" value="1"/>
</dbReference>
<keyword evidence="2 7" id="KW-0349">Heme</keyword>
<accession>A0ABN2FPG3</accession>
<keyword evidence="3 7" id="KW-0479">Metal-binding</keyword>
<dbReference type="Gene3D" id="1.10.630.10">
    <property type="entry name" value="Cytochrome P450"/>
    <property type="match status" value="1"/>
</dbReference>
<evidence type="ECO:0000256" key="1">
    <source>
        <dbReference type="ARBA" id="ARBA00010617"/>
    </source>
</evidence>
<comment type="caution">
    <text evidence="8">The sequence shown here is derived from an EMBL/GenBank/DDBJ whole genome shotgun (WGS) entry which is preliminary data.</text>
</comment>
<keyword evidence="4 7" id="KW-0560">Oxidoreductase</keyword>
<keyword evidence="5 7" id="KW-0408">Iron</keyword>
<organism evidence="8 9">
    <name type="scientific">Fodinicola feengrottensis</name>
    <dbReference type="NCBI Taxonomy" id="435914"/>
    <lineage>
        <taxon>Bacteria</taxon>
        <taxon>Bacillati</taxon>
        <taxon>Actinomycetota</taxon>
        <taxon>Actinomycetes</taxon>
        <taxon>Mycobacteriales</taxon>
        <taxon>Fodinicola</taxon>
    </lineage>
</organism>
<keyword evidence="6 7" id="KW-0503">Monooxygenase</keyword>
<comment type="similarity">
    <text evidence="1 7">Belongs to the cytochrome P450 family.</text>
</comment>
<evidence type="ECO:0000256" key="7">
    <source>
        <dbReference type="RuleBase" id="RU000461"/>
    </source>
</evidence>
<reference evidence="8 9" key="1">
    <citation type="journal article" date="2019" name="Int. J. Syst. Evol. Microbiol.">
        <title>The Global Catalogue of Microorganisms (GCM) 10K type strain sequencing project: providing services to taxonomists for standard genome sequencing and annotation.</title>
        <authorList>
            <consortium name="The Broad Institute Genomics Platform"/>
            <consortium name="The Broad Institute Genome Sequencing Center for Infectious Disease"/>
            <person name="Wu L."/>
            <person name="Ma J."/>
        </authorList>
    </citation>
    <scope>NUCLEOTIDE SEQUENCE [LARGE SCALE GENOMIC DNA]</scope>
    <source>
        <strain evidence="8 9">JCM 14718</strain>
    </source>
</reference>
<dbReference type="InterPro" id="IPR001128">
    <property type="entry name" value="Cyt_P450"/>
</dbReference>
<evidence type="ECO:0000256" key="4">
    <source>
        <dbReference type="ARBA" id="ARBA00023002"/>
    </source>
</evidence>
<dbReference type="Pfam" id="PF00067">
    <property type="entry name" value="p450"/>
    <property type="match status" value="1"/>
</dbReference>
<evidence type="ECO:0000313" key="8">
    <source>
        <dbReference type="EMBL" id="GAA1655804.1"/>
    </source>
</evidence>
<dbReference type="SUPFAM" id="SSF48264">
    <property type="entry name" value="Cytochrome P450"/>
    <property type="match status" value="1"/>
</dbReference>
<gene>
    <name evidence="8" type="ORF">GCM10009765_01280</name>
</gene>
<dbReference type="RefSeq" id="WP_344306134.1">
    <property type="nucleotide sequence ID" value="NZ_BAAANY010000001.1"/>
</dbReference>
<dbReference type="Proteomes" id="UP001500618">
    <property type="component" value="Unassembled WGS sequence"/>
</dbReference>
<dbReference type="EMBL" id="BAAANY010000001">
    <property type="protein sequence ID" value="GAA1655804.1"/>
    <property type="molecule type" value="Genomic_DNA"/>
</dbReference>
<name>A0ABN2FPG3_9ACTN</name>
<dbReference type="CDD" id="cd20625">
    <property type="entry name" value="CYP164-like"/>
    <property type="match status" value="1"/>
</dbReference>
<sequence length="389" mass="42652">MSLLPLEDAEFLRSPYEVLAQLRAKHPLAWDETLGRWLAFDYQTCNAVLRDRDLARIWKDREPSADFGQFNLIHRNALLEMEPPDHTRLRRLVSVAFTRRRTEGLRPRIATLAAALIDGLRDGPVDLMSAFAEELPVQVIGELLGIPATDWPLLRPWSNAIVKMYEPAIIAEQRAAAETAAAEFVGYLRELVATRRVTAGDDLVSALVRVRDTDGDRLTEDELVTTCILLLNAGHEASVNVIGNGMLALLENPAQWHALQADPSLVPAAVEELIRFDSPLQLFERTATAVVSLPSGEIQPGQQVAALLGSANRDPLEFPHPDTLNLRRDPAHLGFGAGIHFCLGAPLARVELQEAFAALLPLPLTLAGTATSRPTFVQHGLATLPVTLT</sequence>
<dbReference type="InterPro" id="IPR036396">
    <property type="entry name" value="Cyt_P450_sf"/>
</dbReference>
<protein>
    <submittedName>
        <fullName evidence="8">Cytochrome P450</fullName>
    </submittedName>
</protein>
<proteinExistence type="inferred from homology"/>
<dbReference type="InterPro" id="IPR002397">
    <property type="entry name" value="Cyt_P450_B"/>
</dbReference>
<evidence type="ECO:0000256" key="6">
    <source>
        <dbReference type="ARBA" id="ARBA00023033"/>
    </source>
</evidence>
<keyword evidence="9" id="KW-1185">Reference proteome</keyword>
<evidence type="ECO:0000256" key="2">
    <source>
        <dbReference type="ARBA" id="ARBA00022617"/>
    </source>
</evidence>
<dbReference type="PRINTS" id="PR00359">
    <property type="entry name" value="BP450"/>
</dbReference>
<evidence type="ECO:0000256" key="3">
    <source>
        <dbReference type="ARBA" id="ARBA00022723"/>
    </source>
</evidence>
<dbReference type="InterPro" id="IPR017972">
    <property type="entry name" value="Cyt_P450_CS"/>
</dbReference>
<dbReference type="PANTHER" id="PTHR46696:SF1">
    <property type="entry name" value="CYTOCHROME P450 YJIB-RELATED"/>
    <property type="match status" value="1"/>
</dbReference>
<evidence type="ECO:0000256" key="5">
    <source>
        <dbReference type="ARBA" id="ARBA00023004"/>
    </source>
</evidence>
<evidence type="ECO:0000313" key="9">
    <source>
        <dbReference type="Proteomes" id="UP001500618"/>
    </source>
</evidence>